<evidence type="ECO:0000256" key="8">
    <source>
        <dbReference type="SAM" id="Phobius"/>
    </source>
</evidence>
<name>A0A073IUY7_9BACT</name>
<keyword evidence="4" id="KW-1003">Cell membrane</keyword>
<keyword evidence="6 8" id="KW-1133">Transmembrane helix</keyword>
<dbReference type="PANTHER" id="PTHR36838:SF3">
    <property type="entry name" value="TRANSPORTER AUXIN EFFLUX CARRIER EC FAMILY"/>
    <property type="match status" value="1"/>
</dbReference>
<proteinExistence type="inferred from homology"/>
<accession>A0A073IUY7</accession>
<evidence type="ECO:0000313" key="10">
    <source>
        <dbReference type="Proteomes" id="UP000027665"/>
    </source>
</evidence>
<dbReference type="Proteomes" id="UP000027665">
    <property type="component" value="Unassembled WGS sequence"/>
</dbReference>
<keyword evidence="3" id="KW-0813">Transport</keyword>
<dbReference type="RefSeq" id="WP_037974067.1">
    <property type="nucleotide sequence ID" value="NZ_JAWRIX010000004.1"/>
</dbReference>
<dbReference type="InterPro" id="IPR038770">
    <property type="entry name" value="Na+/solute_symporter_sf"/>
</dbReference>
<keyword evidence="10" id="KW-1185">Reference proteome</keyword>
<dbReference type="eggNOG" id="COG0679">
    <property type="taxonomic scope" value="Bacteria"/>
</dbReference>
<feature type="transmembrane region" description="Helical" evidence="8">
    <location>
        <begin position="32"/>
        <end position="52"/>
    </location>
</feature>
<organism evidence="9 10">
    <name type="scientific">Synergistes jonesii</name>
    <dbReference type="NCBI Taxonomy" id="2754"/>
    <lineage>
        <taxon>Bacteria</taxon>
        <taxon>Thermotogati</taxon>
        <taxon>Synergistota</taxon>
        <taxon>Synergistia</taxon>
        <taxon>Synergistales</taxon>
        <taxon>Synergistaceae</taxon>
        <taxon>Synergistes</taxon>
    </lineage>
</organism>
<comment type="subcellular location">
    <subcellularLocation>
        <location evidence="1">Cell membrane</location>
        <topology evidence="1">Multi-pass membrane protein</topology>
    </subcellularLocation>
</comment>
<dbReference type="STRING" id="2754.EH55_02040"/>
<evidence type="ECO:0000256" key="1">
    <source>
        <dbReference type="ARBA" id="ARBA00004651"/>
    </source>
</evidence>
<evidence type="ECO:0000256" key="5">
    <source>
        <dbReference type="ARBA" id="ARBA00022692"/>
    </source>
</evidence>
<dbReference type="EMBL" id="JMKI01000002">
    <property type="protein sequence ID" value="KEJ93574.1"/>
    <property type="molecule type" value="Genomic_DNA"/>
</dbReference>
<feature type="transmembrane region" description="Helical" evidence="8">
    <location>
        <begin position="287"/>
        <end position="307"/>
    </location>
</feature>
<keyword evidence="5 8" id="KW-0812">Transmembrane</keyword>
<reference evidence="9 10" key="1">
    <citation type="submission" date="2014-04" db="EMBL/GenBank/DDBJ databases">
        <title>Draft Genome Sequence of Synergistes jonesii.</title>
        <authorList>
            <person name="Coil D.A."/>
            <person name="Eisen J.A."/>
            <person name="Holland-Moritz H.E."/>
        </authorList>
    </citation>
    <scope>NUCLEOTIDE SEQUENCE [LARGE SCALE GENOMIC DNA]</scope>
    <source>
        <strain evidence="9 10">78-1</strain>
    </source>
</reference>
<feature type="transmembrane region" description="Helical" evidence="8">
    <location>
        <begin position="198"/>
        <end position="218"/>
    </location>
</feature>
<comment type="similarity">
    <text evidence="2">Belongs to the auxin efflux carrier (TC 2.A.69) family.</text>
</comment>
<evidence type="ECO:0000256" key="4">
    <source>
        <dbReference type="ARBA" id="ARBA00022475"/>
    </source>
</evidence>
<dbReference type="GO" id="GO:0055085">
    <property type="term" value="P:transmembrane transport"/>
    <property type="evidence" value="ECO:0007669"/>
    <property type="project" value="InterPro"/>
</dbReference>
<feature type="transmembrane region" description="Helical" evidence="8">
    <location>
        <begin position="258"/>
        <end position="278"/>
    </location>
</feature>
<keyword evidence="7 8" id="KW-0472">Membrane</keyword>
<feature type="transmembrane region" description="Helical" evidence="8">
    <location>
        <begin position="230"/>
        <end position="252"/>
    </location>
</feature>
<dbReference type="InterPro" id="IPR004776">
    <property type="entry name" value="Mem_transp_PIN-like"/>
</dbReference>
<dbReference type="GO" id="GO:0005886">
    <property type="term" value="C:plasma membrane"/>
    <property type="evidence" value="ECO:0007669"/>
    <property type="project" value="UniProtKB-SubCell"/>
</dbReference>
<evidence type="ECO:0000313" key="9">
    <source>
        <dbReference type="EMBL" id="KEJ93574.1"/>
    </source>
</evidence>
<sequence>MYGFFLVLPLLIIILTGNRLRARGFYSAEDVAALMKTLFYVILPPLLFRTSYIAGRDALSQPNLFYATTLCFLLTMLFAYFAARFAVHRGNLRRIATAVLASFRGNNVYLGLPVIQLAMGDKGMSEAAVYLAVTAVSFQLLSVAAGEMVLYGRLTLSGVCSMLKRLFTNPLILSCIAGLGASMAGIPIHFVLDETMKLMGNAATAVALLALGGSLDLSRMSAVVRIVRETWFDVLVKLALNPALMYLMLYFFPVSDDMRKVTVMLSAMPTAVNCFILARGMGMDGEYAADLVAATTLLCIAAIPLWAHILHMT</sequence>
<dbReference type="Gene3D" id="1.20.1530.20">
    <property type="match status" value="1"/>
</dbReference>
<evidence type="ECO:0000256" key="7">
    <source>
        <dbReference type="ARBA" id="ARBA00023136"/>
    </source>
</evidence>
<feature type="transmembrane region" description="Helical" evidence="8">
    <location>
        <begin position="127"/>
        <end position="150"/>
    </location>
</feature>
<feature type="transmembrane region" description="Helical" evidence="8">
    <location>
        <begin position="171"/>
        <end position="192"/>
    </location>
</feature>
<evidence type="ECO:0000256" key="6">
    <source>
        <dbReference type="ARBA" id="ARBA00022989"/>
    </source>
</evidence>
<dbReference type="Pfam" id="PF03547">
    <property type="entry name" value="Mem_trans"/>
    <property type="match status" value="1"/>
</dbReference>
<dbReference type="AlphaFoldDB" id="A0A073IUY7"/>
<evidence type="ECO:0008006" key="11">
    <source>
        <dbReference type="Google" id="ProtNLM"/>
    </source>
</evidence>
<feature type="transmembrane region" description="Helical" evidence="8">
    <location>
        <begin position="64"/>
        <end position="83"/>
    </location>
</feature>
<gene>
    <name evidence="9" type="ORF">EH55_02040</name>
</gene>
<evidence type="ECO:0000256" key="2">
    <source>
        <dbReference type="ARBA" id="ARBA00010145"/>
    </source>
</evidence>
<protein>
    <recommendedName>
        <fullName evidence="11">Transporter</fullName>
    </recommendedName>
</protein>
<dbReference type="OrthoDB" id="6312at2"/>
<comment type="caution">
    <text evidence="9">The sequence shown here is derived from an EMBL/GenBank/DDBJ whole genome shotgun (WGS) entry which is preliminary data.</text>
</comment>
<evidence type="ECO:0000256" key="3">
    <source>
        <dbReference type="ARBA" id="ARBA00022448"/>
    </source>
</evidence>
<dbReference type="PANTHER" id="PTHR36838">
    <property type="entry name" value="AUXIN EFFLUX CARRIER FAMILY PROTEIN"/>
    <property type="match status" value="1"/>
</dbReference>
<dbReference type="GeneID" id="90982463"/>